<feature type="compositionally biased region" description="Pro residues" evidence="1">
    <location>
        <begin position="17"/>
        <end position="30"/>
    </location>
</feature>
<reference evidence="2" key="1">
    <citation type="journal article" date="2023" name="GigaByte">
        <title>Genome assembly of the bearded iris, Iris pallida Lam.</title>
        <authorList>
            <person name="Bruccoleri R.E."/>
            <person name="Oakeley E.J."/>
            <person name="Faust A.M.E."/>
            <person name="Altorfer M."/>
            <person name="Dessus-Babus S."/>
            <person name="Burckhardt D."/>
            <person name="Oertli M."/>
            <person name="Naumann U."/>
            <person name="Petersen F."/>
            <person name="Wong J."/>
        </authorList>
    </citation>
    <scope>NUCLEOTIDE SEQUENCE</scope>
    <source>
        <strain evidence="2">GSM-AAB239-AS_SAM_17_03QT</strain>
    </source>
</reference>
<name>A0AAX6I4M5_IRIPA</name>
<dbReference type="InterPro" id="IPR021475">
    <property type="entry name" value="Pants/Emi1-like"/>
</dbReference>
<comment type="caution">
    <text evidence="2">The sequence shown here is derived from an EMBL/GenBank/DDBJ whole genome shotgun (WGS) entry which is preliminary data.</text>
</comment>
<evidence type="ECO:0000313" key="2">
    <source>
        <dbReference type="EMBL" id="KAJ6848246.1"/>
    </source>
</evidence>
<keyword evidence="3" id="KW-1185">Reference proteome</keyword>
<dbReference type="PANTHER" id="PTHR28052">
    <property type="entry name" value="UPF0545 PROTEIN C22ORF39"/>
    <property type="match status" value="1"/>
</dbReference>
<feature type="region of interest" description="Disordered" evidence="1">
    <location>
        <begin position="1"/>
        <end position="35"/>
    </location>
</feature>
<protein>
    <submittedName>
        <fullName evidence="2">Uncharacterized protein</fullName>
    </submittedName>
</protein>
<accession>A0AAX6I4M5</accession>
<sequence>MDPGGASTEGAEKSPQSSPPPPPQPQPQPQPQQRKALSCTKCFDALWFCYSPFHQMQQYYRQGEFDTCFGKWDALFDCLSLKTKRSSEVQEILDAREKAKPHIWTYRTVEEASANWWRMYNRFHKPPSQSDT</sequence>
<evidence type="ECO:0000313" key="3">
    <source>
        <dbReference type="Proteomes" id="UP001140949"/>
    </source>
</evidence>
<dbReference type="AlphaFoldDB" id="A0AAX6I4M5"/>
<gene>
    <name evidence="2" type="ORF">M6B38_273355</name>
</gene>
<dbReference type="Proteomes" id="UP001140949">
    <property type="component" value="Unassembled WGS sequence"/>
</dbReference>
<dbReference type="PANTHER" id="PTHR28052:SF1">
    <property type="entry name" value="UPF0545 PROTEIN C22ORF39"/>
    <property type="match status" value="1"/>
</dbReference>
<proteinExistence type="predicted"/>
<reference evidence="2" key="2">
    <citation type="submission" date="2023-04" db="EMBL/GenBank/DDBJ databases">
        <authorList>
            <person name="Bruccoleri R.E."/>
            <person name="Oakeley E.J."/>
            <person name="Faust A.-M."/>
            <person name="Dessus-Babus S."/>
            <person name="Altorfer M."/>
            <person name="Burckhardt D."/>
            <person name="Oertli M."/>
            <person name="Naumann U."/>
            <person name="Petersen F."/>
            <person name="Wong J."/>
        </authorList>
    </citation>
    <scope>NUCLEOTIDE SEQUENCE</scope>
    <source>
        <strain evidence="2">GSM-AAB239-AS_SAM_17_03QT</strain>
        <tissue evidence="2">Leaf</tissue>
    </source>
</reference>
<dbReference type="Pfam" id="PF11326">
    <property type="entry name" value="PANTS-like"/>
    <property type="match status" value="1"/>
</dbReference>
<organism evidence="2 3">
    <name type="scientific">Iris pallida</name>
    <name type="common">Sweet iris</name>
    <dbReference type="NCBI Taxonomy" id="29817"/>
    <lineage>
        <taxon>Eukaryota</taxon>
        <taxon>Viridiplantae</taxon>
        <taxon>Streptophyta</taxon>
        <taxon>Embryophyta</taxon>
        <taxon>Tracheophyta</taxon>
        <taxon>Spermatophyta</taxon>
        <taxon>Magnoliopsida</taxon>
        <taxon>Liliopsida</taxon>
        <taxon>Asparagales</taxon>
        <taxon>Iridaceae</taxon>
        <taxon>Iridoideae</taxon>
        <taxon>Irideae</taxon>
        <taxon>Iris</taxon>
    </lineage>
</organism>
<dbReference type="EMBL" id="JANAVB010004600">
    <property type="protein sequence ID" value="KAJ6848246.1"/>
    <property type="molecule type" value="Genomic_DNA"/>
</dbReference>
<evidence type="ECO:0000256" key="1">
    <source>
        <dbReference type="SAM" id="MobiDB-lite"/>
    </source>
</evidence>